<evidence type="ECO:0000256" key="1">
    <source>
        <dbReference type="SAM" id="Phobius"/>
    </source>
</evidence>
<keyword evidence="1" id="KW-0472">Membrane</keyword>
<evidence type="ECO:0000259" key="2">
    <source>
        <dbReference type="Pfam" id="PF00892"/>
    </source>
</evidence>
<dbReference type="PANTHER" id="PTHR22911:SF137">
    <property type="entry name" value="SOLUTE CARRIER FAMILY 35 MEMBER G2-RELATED"/>
    <property type="match status" value="1"/>
</dbReference>
<feature type="transmembrane region" description="Helical" evidence="1">
    <location>
        <begin position="90"/>
        <end position="111"/>
    </location>
</feature>
<feature type="transmembrane region" description="Helical" evidence="1">
    <location>
        <begin position="145"/>
        <end position="163"/>
    </location>
</feature>
<keyword evidence="4" id="KW-1185">Reference proteome</keyword>
<gene>
    <name evidence="3" type="ORF">BGE01nite_41640</name>
</gene>
<keyword evidence="1" id="KW-0812">Transmembrane</keyword>
<organism evidence="3 4">
    <name type="scientific">Brevifollis gellanilyticus</name>
    <dbReference type="NCBI Taxonomy" id="748831"/>
    <lineage>
        <taxon>Bacteria</taxon>
        <taxon>Pseudomonadati</taxon>
        <taxon>Verrucomicrobiota</taxon>
        <taxon>Verrucomicrobiia</taxon>
        <taxon>Verrucomicrobiales</taxon>
        <taxon>Verrucomicrobiaceae</taxon>
    </lineage>
</organism>
<feature type="transmembrane region" description="Helical" evidence="1">
    <location>
        <begin position="28"/>
        <end position="46"/>
    </location>
</feature>
<dbReference type="InterPro" id="IPR037185">
    <property type="entry name" value="EmrE-like"/>
</dbReference>
<dbReference type="PANTHER" id="PTHR22911">
    <property type="entry name" value="ACYL-MALONYL CONDENSING ENZYME-RELATED"/>
    <property type="match status" value="1"/>
</dbReference>
<evidence type="ECO:0000313" key="4">
    <source>
        <dbReference type="Proteomes" id="UP000321577"/>
    </source>
</evidence>
<sequence length="164" mass="17431">MENNSASGRLATYFHLIPVDPMNTTSNWLIWALLSAVFAAATAILAKVGLRDLPADPAAFVRTLLAALFLGLVILLSGKWQNPLHWGGSAWTWLGLSAVASALSWVCYFRALKTGSVSQVAPVDKLGIALTVLLAWLFLGERPGVPQFAGLVLMLGGAALIAFK</sequence>
<dbReference type="Pfam" id="PF00892">
    <property type="entry name" value="EamA"/>
    <property type="match status" value="1"/>
</dbReference>
<dbReference type="GO" id="GO:0016020">
    <property type="term" value="C:membrane"/>
    <property type="evidence" value="ECO:0007669"/>
    <property type="project" value="InterPro"/>
</dbReference>
<dbReference type="Proteomes" id="UP000321577">
    <property type="component" value="Unassembled WGS sequence"/>
</dbReference>
<proteinExistence type="predicted"/>
<dbReference type="EMBL" id="BKAG01000037">
    <property type="protein sequence ID" value="GEP44873.1"/>
    <property type="molecule type" value="Genomic_DNA"/>
</dbReference>
<dbReference type="Gene3D" id="1.10.3730.20">
    <property type="match status" value="1"/>
</dbReference>
<feature type="transmembrane region" description="Helical" evidence="1">
    <location>
        <begin position="123"/>
        <end position="139"/>
    </location>
</feature>
<feature type="transmembrane region" description="Helical" evidence="1">
    <location>
        <begin position="58"/>
        <end position="78"/>
    </location>
</feature>
<dbReference type="AlphaFoldDB" id="A0A512MDR1"/>
<reference evidence="3 4" key="1">
    <citation type="submission" date="2019-07" db="EMBL/GenBank/DDBJ databases">
        <title>Whole genome shotgun sequence of Brevifollis gellanilyticus NBRC 108608.</title>
        <authorList>
            <person name="Hosoyama A."/>
            <person name="Uohara A."/>
            <person name="Ohji S."/>
            <person name="Ichikawa N."/>
        </authorList>
    </citation>
    <scope>NUCLEOTIDE SEQUENCE [LARGE SCALE GENOMIC DNA]</scope>
    <source>
        <strain evidence="3 4">NBRC 108608</strain>
    </source>
</reference>
<accession>A0A512MDR1</accession>
<keyword evidence="1" id="KW-1133">Transmembrane helix</keyword>
<dbReference type="SUPFAM" id="SSF103481">
    <property type="entry name" value="Multidrug resistance efflux transporter EmrE"/>
    <property type="match status" value="1"/>
</dbReference>
<dbReference type="InterPro" id="IPR000620">
    <property type="entry name" value="EamA_dom"/>
</dbReference>
<evidence type="ECO:0000313" key="3">
    <source>
        <dbReference type="EMBL" id="GEP44873.1"/>
    </source>
</evidence>
<comment type="caution">
    <text evidence="3">The sequence shown here is derived from an EMBL/GenBank/DDBJ whole genome shotgun (WGS) entry which is preliminary data.</text>
</comment>
<protein>
    <submittedName>
        <fullName evidence="3">Transporter</fullName>
    </submittedName>
</protein>
<name>A0A512MDR1_9BACT</name>
<feature type="domain" description="EamA" evidence="2">
    <location>
        <begin position="28"/>
        <end position="162"/>
    </location>
</feature>